<evidence type="ECO:0000256" key="2">
    <source>
        <dbReference type="SAM" id="Phobius"/>
    </source>
</evidence>
<evidence type="ECO:0000313" key="4">
    <source>
        <dbReference type="Proteomes" id="UP001074726"/>
    </source>
</evidence>
<dbReference type="Proteomes" id="UP001074726">
    <property type="component" value="Unassembled WGS sequence"/>
</dbReference>
<keyword evidence="4" id="KW-1185">Reference proteome</keyword>
<comment type="caution">
    <text evidence="3">The sequence shown here is derived from an EMBL/GenBank/DDBJ whole genome shotgun (WGS) entry which is preliminary data.</text>
</comment>
<feature type="compositionally biased region" description="Polar residues" evidence="1">
    <location>
        <begin position="112"/>
        <end position="130"/>
    </location>
</feature>
<reference evidence="3" key="1">
    <citation type="submission" date="2022-08" db="EMBL/GenBank/DDBJ databases">
        <title>Genome sequencing of Nocardioides sp. STR2.</title>
        <authorList>
            <person name="So Y."/>
        </authorList>
    </citation>
    <scope>NUCLEOTIDE SEQUENCE</scope>
    <source>
        <strain evidence="3">STR2</strain>
    </source>
</reference>
<dbReference type="RefSeq" id="WP_268112607.1">
    <property type="nucleotide sequence ID" value="NZ_JAPPUX010000004.1"/>
</dbReference>
<keyword evidence="2" id="KW-0472">Membrane</keyword>
<protein>
    <recommendedName>
        <fullName evidence="5">Lipoprotein</fullName>
    </recommendedName>
</protein>
<name>A0ABT4CFA8_9ACTN</name>
<feature type="transmembrane region" description="Helical" evidence="2">
    <location>
        <begin position="39"/>
        <end position="59"/>
    </location>
</feature>
<sequence>MPVEDRLRQGLEANATSFSPHGESRLAQVHHRRRRRTGAVTASLGVAAALLAAVVVQAVPGWSPRSTPPAAGDCSPVRGHTAPEEDSMDKRTIVAAATVAALASACDPAGGTSRNLTGDPEQGSSSTTVPTLPERGGWEREVTAKQGRELGVPARTVRRLAGDDGVLALGFKLQQGTFTIWTNDDAGRPTAWDYGGYTFERGHGLELTTVSDRCPSCTTTLTWHTIGGDVVFDSVHRTRYDALADWLWQGRWDYQAPS</sequence>
<keyword evidence="2" id="KW-1133">Transmembrane helix</keyword>
<evidence type="ECO:0000313" key="3">
    <source>
        <dbReference type="EMBL" id="MCY4727660.1"/>
    </source>
</evidence>
<dbReference type="EMBL" id="JAPPUX010000004">
    <property type="protein sequence ID" value="MCY4727660.1"/>
    <property type="molecule type" value="Genomic_DNA"/>
</dbReference>
<gene>
    <name evidence="3" type="ORF">NYO98_15330</name>
</gene>
<feature type="region of interest" description="Disordered" evidence="1">
    <location>
        <begin position="1"/>
        <end position="34"/>
    </location>
</feature>
<keyword evidence="2" id="KW-0812">Transmembrane</keyword>
<evidence type="ECO:0008006" key="5">
    <source>
        <dbReference type="Google" id="ProtNLM"/>
    </source>
</evidence>
<evidence type="ECO:0000256" key="1">
    <source>
        <dbReference type="SAM" id="MobiDB-lite"/>
    </source>
</evidence>
<feature type="region of interest" description="Disordered" evidence="1">
    <location>
        <begin position="106"/>
        <end position="140"/>
    </location>
</feature>
<feature type="region of interest" description="Disordered" evidence="1">
    <location>
        <begin position="63"/>
        <end position="88"/>
    </location>
</feature>
<organism evidence="3 4">
    <name type="scientific">Nocardioides pini</name>
    <dbReference type="NCBI Taxonomy" id="2975053"/>
    <lineage>
        <taxon>Bacteria</taxon>
        <taxon>Bacillati</taxon>
        <taxon>Actinomycetota</taxon>
        <taxon>Actinomycetes</taxon>
        <taxon>Propionibacteriales</taxon>
        <taxon>Nocardioidaceae</taxon>
        <taxon>Nocardioides</taxon>
    </lineage>
</organism>
<accession>A0ABT4CFA8</accession>
<proteinExistence type="predicted"/>